<dbReference type="InterPro" id="IPR025295">
    <property type="entry name" value="eCIS_core_dom"/>
</dbReference>
<feature type="region of interest" description="Disordered" evidence="1">
    <location>
        <begin position="1"/>
        <end position="24"/>
    </location>
</feature>
<dbReference type="AlphaFoldDB" id="A0A934K280"/>
<evidence type="ECO:0000313" key="4">
    <source>
        <dbReference type="Proteomes" id="UP000612893"/>
    </source>
</evidence>
<dbReference type="EMBL" id="JAEKNR010000039">
    <property type="protein sequence ID" value="MBJ7597145.1"/>
    <property type="molecule type" value="Genomic_DNA"/>
</dbReference>
<feature type="compositionally biased region" description="Low complexity" evidence="1">
    <location>
        <begin position="213"/>
        <end position="222"/>
    </location>
</feature>
<evidence type="ECO:0000313" key="3">
    <source>
        <dbReference type="EMBL" id="MBJ7597145.1"/>
    </source>
</evidence>
<accession>A0A934K280</accession>
<dbReference type="Pfam" id="PF13699">
    <property type="entry name" value="eCIS_core"/>
    <property type="match status" value="1"/>
</dbReference>
<dbReference type="RefSeq" id="WP_338199150.1">
    <property type="nucleotide sequence ID" value="NZ_JAEKNR010000039.1"/>
</dbReference>
<feature type="region of interest" description="Disordered" evidence="1">
    <location>
        <begin position="158"/>
        <end position="232"/>
    </location>
</feature>
<reference evidence="3" key="1">
    <citation type="submission" date="2020-10" db="EMBL/GenBank/DDBJ databases">
        <title>Ca. Dormibacterota MAGs.</title>
        <authorList>
            <person name="Montgomery K."/>
        </authorList>
    </citation>
    <scope>NUCLEOTIDE SEQUENCE [LARGE SCALE GENOMIC DNA]</scope>
    <source>
        <strain evidence="3">SC8812_S17_10</strain>
    </source>
</reference>
<feature type="compositionally biased region" description="Low complexity" evidence="1">
    <location>
        <begin position="179"/>
        <end position="189"/>
    </location>
</feature>
<dbReference type="Proteomes" id="UP000612893">
    <property type="component" value="Unassembled WGS sequence"/>
</dbReference>
<keyword evidence="4" id="KW-1185">Reference proteome</keyword>
<comment type="caution">
    <text evidence="3">The sequence shown here is derived from an EMBL/GenBank/DDBJ whole genome shotgun (WGS) entry which is preliminary data.</text>
</comment>
<organism evidence="3 4">
    <name type="scientific">Candidatus Nephthysia bennettiae</name>
    <dbReference type="NCBI Taxonomy" id="3127016"/>
    <lineage>
        <taxon>Bacteria</taxon>
        <taxon>Bacillati</taxon>
        <taxon>Candidatus Dormiibacterota</taxon>
        <taxon>Candidatus Dormibacteria</taxon>
        <taxon>Candidatus Dormibacterales</taxon>
        <taxon>Candidatus Dormibacteraceae</taxon>
        <taxon>Candidatus Nephthysia</taxon>
    </lineage>
</organism>
<protein>
    <submittedName>
        <fullName evidence="3">DUF4157 domain-containing protein</fullName>
    </submittedName>
</protein>
<name>A0A934K280_9BACT</name>
<evidence type="ECO:0000259" key="2">
    <source>
        <dbReference type="Pfam" id="PF13699"/>
    </source>
</evidence>
<gene>
    <name evidence="3" type="ORF">JF922_03535</name>
</gene>
<feature type="domain" description="eCIS core" evidence="2">
    <location>
        <begin position="81"/>
        <end position="158"/>
    </location>
</feature>
<proteinExistence type="predicted"/>
<evidence type="ECO:0000256" key="1">
    <source>
        <dbReference type="SAM" id="MobiDB-lite"/>
    </source>
</evidence>
<feature type="compositionally biased region" description="Low complexity" evidence="1">
    <location>
        <begin position="158"/>
        <end position="168"/>
    </location>
</feature>
<sequence>MHAHELEPIPASVQRGPVDRERLDPDPVQLRALEGRRLDGLPHSTVIHLQRVVGNAGVQALLDEEQPSPVHDVVGSGGGSPLDTDTRGLMEGRLAQDFSDVRVHTGQKADESARSINAQAYTVGTDVVFRSGHYSPGTDTGQRVLAHELTHVVQQKAGPVAGTPAPGGIRLSDPSDPFEQAAEGAAEQAMNQPAPVAQTGVQRQGEEEEEETAQTAQALVAQRQEEEEEEQG</sequence>